<dbReference type="InterPro" id="IPR016187">
    <property type="entry name" value="CTDL_fold"/>
</dbReference>
<proteinExistence type="predicted"/>
<gene>
    <name evidence="2" type="ORF">DK847_18190</name>
</gene>
<dbReference type="Gene3D" id="3.90.1580.10">
    <property type="entry name" value="paralog of FGE (formylglycine-generating enzyme)"/>
    <property type="match status" value="1"/>
</dbReference>
<dbReference type="Proteomes" id="UP000248795">
    <property type="component" value="Unassembled WGS sequence"/>
</dbReference>
<dbReference type="PANTHER" id="PTHR23150:SF19">
    <property type="entry name" value="FORMYLGLYCINE-GENERATING ENZYME"/>
    <property type="match status" value="1"/>
</dbReference>
<dbReference type="Pfam" id="PF03781">
    <property type="entry name" value="FGE-sulfatase"/>
    <property type="match status" value="1"/>
</dbReference>
<protein>
    <submittedName>
        <fullName evidence="2">Formylglycine-generating enzyme family protein</fullName>
    </submittedName>
</protein>
<dbReference type="PANTHER" id="PTHR23150">
    <property type="entry name" value="SULFATASE MODIFYING FACTOR 1, 2"/>
    <property type="match status" value="1"/>
</dbReference>
<accession>A0A2W2B5P5</accession>
<dbReference type="GO" id="GO:0120147">
    <property type="term" value="F:formylglycine-generating oxidase activity"/>
    <property type="evidence" value="ECO:0007669"/>
    <property type="project" value="TreeGrafter"/>
</dbReference>
<dbReference type="InterPro" id="IPR005532">
    <property type="entry name" value="SUMF_dom"/>
</dbReference>
<name>A0A2W2B5P5_9HYPH</name>
<evidence type="ECO:0000259" key="1">
    <source>
        <dbReference type="Pfam" id="PF03781"/>
    </source>
</evidence>
<evidence type="ECO:0000313" key="3">
    <source>
        <dbReference type="Proteomes" id="UP000248795"/>
    </source>
</evidence>
<comment type="caution">
    <text evidence="2">The sequence shown here is derived from an EMBL/GenBank/DDBJ whole genome shotgun (WGS) entry which is preliminary data.</text>
</comment>
<feature type="domain" description="Sulfatase-modifying factor enzyme-like" evidence="1">
    <location>
        <begin position="49"/>
        <end position="230"/>
    </location>
</feature>
<reference evidence="3" key="1">
    <citation type="submission" date="2018-06" db="EMBL/GenBank/DDBJ databases">
        <title>Aestuariibacter litoralis strain KCTC 52945T.</title>
        <authorList>
            <person name="Li X."/>
            <person name="Salam N."/>
            <person name="Li J.-L."/>
            <person name="Chen Y.-M."/>
            <person name="Yang Z.-W."/>
            <person name="Zhang L.-Y."/>
            <person name="Han M.-X."/>
            <person name="Xiao M."/>
            <person name="Li W.-J."/>
        </authorList>
    </citation>
    <scope>NUCLEOTIDE SEQUENCE [LARGE SCALE GENOMIC DNA]</scope>
    <source>
        <strain evidence="3">KCTC 52945</strain>
    </source>
</reference>
<dbReference type="EMBL" id="QKVK01000010">
    <property type="protein sequence ID" value="PZF75448.1"/>
    <property type="molecule type" value="Genomic_DNA"/>
</dbReference>
<dbReference type="AlphaFoldDB" id="A0A2W2B5P5"/>
<sequence>MLALVSMLKWTAAAAGLSGLAVGAFLGLGHPRLDDIRFRPVAMPGGTSLQVMTREVTRREWRACADAGACEDLTGPIPSSEPELPMTGVNRFDVEAYLAWTNGKGGADFRLPTAAEWREIAAALPRRSYRKMFDDPRLAWAADYGSMPAVSGVIRPSGGFGALPNGIADLSGNVWEWTDSCAKDGFEPSRCPAYTVEGLHETALPIFVRDPFSGGCAAGTPPNHVGFRLVSED</sequence>
<dbReference type="SUPFAM" id="SSF56436">
    <property type="entry name" value="C-type lectin-like"/>
    <property type="match status" value="1"/>
</dbReference>
<organism evidence="2 3">
    <name type="scientific">Aestuariivirga litoralis</name>
    <dbReference type="NCBI Taxonomy" id="2650924"/>
    <lineage>
        <taxon>Bacteria</taxon>
        <taxon>Pseudomonadati</taxon>
        <taxon>Pseudomonadota</taxon>
        <taxon>Alphaproteobacteria</taxon>
        <taxon>Hyphomicrobiales</taxon>
        <taxon>Aestuariivirgaceae</taxon>
        <taxon>Aestuariivirga</taxon>
    </lineage>
</organism>
<dbReference type="InterPro" id="IPR051043">
    <property type="entry name" value="Sulfatase_Mod_Factor_Kinase"/>
</dbReference>
<evidence type="ECO:0000313" key="2">
    <source>
        <dbReference type="EMBL" id="PZF75448.1"/>
    </source>
</evidence>
<keyword evidence="3" id="KW-1185">Reference proteome</keyword>
<dbReference type="InterPro" id="IPR042095">
    <property type="entry name" value="SUMF_sf"/>
</dbReference>
<dbReference type="RefSeq" id="WP_111199968.1">
    <property type="nucleotide sequence ID" value="NZ_QKVK01000010.1"/>
</dbReference>